<comment type="function">
    <text evidence="1">May be involved in the biogenesis of curli organelles.</text>
</comment>
<evidence type="ECO:0000256" key="7">
    <source>
        <dbReference type="ARBA" id="ARBA00023139"/>
    </source>
</evidence>
<dbReference type="EMBL" id="JH393257">
    <property type="protein sequence ID" value="EHJ94261.1"/>
    <property type="molecule type" value="Genomic_DNA"/>
</dbReference>
<organism evidence="9 10">
    <name type="scientific">Vreelandella boliviensis LC1</name>
    <dbReference type="NCBI Taxonomy" id="1072583"/>
    <lineage>
        <taxon>Bacteria</taxon>
        <taxon>Pseudomonadati</taxon>
        <taxon>Pseudomonadota</taxon>
        <taxon>Gammaproteobacteria</taxon>
        <taxon>Oceanospirillales</taxon>
        <taxon>Halomonadaceae</taxon>
        <taxon>Vreelandella</taxon>
    </lineage>
</organism>
<evidence type="ECO:0000313" key="9">
    <source>
        <dbReference type="EMBL" id="EHJ94261.1"/>
    </source>
</evidence>
<evidence type="ECO:0000256" key="8">
    <source>
        <dbReference type="ARBA" id="ARBA00023288"/>
    </source>
</evidence>
<dbReference type="PANTHER" id="PTHR41164">
    <property type="entry name" value="CURLI PRODUCTION ASSEMBLY/TRANSPORT COMPONENT CSGG"/>
    <property type="match status" value="1"/>
</dbReference>
<dbReference type="Pfam" id="PF03783">
    <property type="entry name" value="CsgG"/>
    <property type="match status" value="1"/>
</dbReference>
<dbReference type="PROSITE" id="PS51257">
    <property type="entry name" value="PROKAR_LIPOPROTEIN"/>
    <property type="match status" value="1"/>
</dbReference>
<evidence type="ECO:0000256" key="3">
    <source>
        <dbReference type="ARBA" id="ARBA00014028"/>
    </source>
</evidence>
<evidence type="ECO:0000256" key="5">
    <source>
        <dbReference type="ARBA" id="ARBA00022729"/>
    </source>
</evidence>
<proteinExistence type="inferred from homology"/>
<name>A0A7U9C322_9GAMM</name>
<evidence type="ECO:0000256" key="6">
    <source>
        <dbReference type="ARBA" id="ARBA00023136"/>
    </source>
</evidence>
<keyword evidence="4" id="KW-1003">Cell membrane</keyword>
<dbReference type="Proteomes" id="UP000005756">
    <property type="component" value="Unassembled WGS sequence"/>
</dbReference>
<gene>
    <name evidence="9" type="ORF">KUC_1219</name>
</gene>
<keyword evidence="7" id="KW-0564">Palmitate</keyword>
<reference evidence="9 10" key="1">
    <citation type="submission" date="2011-10" db="EMBL/GenBank/DDBJ databases">
        <authorList>
            <person name="Quillaguamn J."/>
            <person name="Guzmn D."/>
            <person name="Balderrama-Subieta A."/>
            <person name="Cardona-Ortuo C."/>
            <person name="Guevara-Martnez M."/>
            <person name="Callisaya-Quispe N."/>
        </authorList>
    </citation>
    <scope>NUCLEOTIDE SEQUENCE [LARGE SCALE GENOMIC DNA]</scope>
    <source>
        <strain evidence="9 10">LC1</strain>
    </source>
</reference>
<evidence type="ECO:0000256" key="2">
    <source>
        <dbReference type="ARBA" id="ARBA00008899"/>
    </source>
</evidence>
<sequence>MLRVIKGIIMKIIASLLMISLLSGCAGMVATSENLEGAQATLTPRGATYQDLVSLPPPAGQIFVSVYDFRDQTGQYRPAPASTFSTAVTQGAAAMLTGALADSGWFIPLERVGLQNLLTERRIIRAEFERFGQPDTLPSLRAASVMLEGGIIAYESNVRTGGAGAEYFGIGASGQYQVDQVTVNLRAVEISTGEVLANVTTTKTIYSKEMRAGVYRFIDFRRLLEAEVGLTTNEPVQLAVMSAIESAVIHLVARGVENNLWNLSNGVNFKDTILSEYLDAPIPLL</sequence>
<accession>A0A7U9C322</accession>
<keyword evidence="8" id="KW-0449">Lipoprotein</keyword>
<keyword evidence="6" id="KW-0472">Membrane</keyword>
<evidence type="ECO:0000256" key="1">
    <source>
        <dbReference type="ARBA" id="ARBA00003989"/>
    </source>
</evidence>
<dbReference type="AlphaFoldDB" id="A0A7U9C322"/>
<dbReference type="InterPro" id="IPR005534">
    <property type="entry name" value="Curli_assmbl/transp-comp_CsgG"/>
</dbReference>
<evidence type="ECO:0000256" key="4">
    <source>
        <dbReference type="ARBA" id="ARBA00022475"/>
    </source>
</evidence>
<keyword evidence="5" id="KW-0732">Signal</keyword>
<evidence type="ECO:0000313" key="10">
    <source>
        <dbReference type="Proteomes" id="UP000005756"/>
    </source>
</evidence>
<dbReference type="PANTHER" id="PTHR41164:SF1">
    <property type="entry name" value="CURLI PRODUCTION ASSEMBLY_TRANSPORT COMPONENT CSGG"/>
    <property type="match status" value="1"/>
</dbReference>
<dbReference type="GO" id="GO:0030288">
    <property type="term" value="C:outer membrane-bounded periplasmic space"/>
    <property type="evidence" value="ECO:0007669"/>
    <property type="project" value="InterPro"/>
</dbReference>
<protein>
    <recommendedName>
        <fullName evidence="3">Curli production assembly/transport component CsgG</fullName>
    </recommendedName>
</protein>
<comment type="similarity">
    <text evidence="2">Belongs to the CsgG family.</text>
</comment>
<dbReference type="Gene3D" id="3.40.50.10610">
    <property type="entry name" value="ABC-type transport auxiliary lipoprotein component"/>
    <property type="match status" value="2"/>
</dbReference>